<dbReference type="Pfam" id="PF10699">
    <property type="entry name" value="HAP2-GCS1"/>
    <property type="match status" value="1"/>
</dbReference>
<evidence type="ECO:0000256" key="12">
    <source>
        <dbReference type="SAM" id="Phobius"/>
    </source>
</evidence>
<dbReference type="PANTHER" id="PTHR31764:SF0">
    <property type="entry name" value="GENERATIVE CELL SPECIFIC-1_HAP2 DOMAIN-CONTAINING PROTEIN"/>
    <property type="match status" value="1"/>
</dbReference>
<reference evidence="15" key="1">
    <citation type="journal article" date="2015" name="Proc. Natl. Acad. Sci. U.S.A.">
        <title>Sex is a ubiquitous, ancient, and inherent attribute of eukaryotic life.</title>
        <authorList>
            <person name="Speijer D."/>
            <person name="Lukes J."/>
            <person name="Elias M."/>
        </authorList>
    </citation>
    <scope>NUCLEOTIDE SEQUENCE</scope>
</reference>
<keyword evidence="10" id="KW-0278">Fertilization</keyword>
<comment type="similarity">
    <text evidence="2">Belongs to the HAP2/GCS1 family.</text>
</comment>
<feature type="domain" description="Generative cell specific-1/HAP2" evidence="14">
    <location>
        <begin position="50"/>
        <end position="554"/>
    </location>
</feature>
<evidence type="ECO:0000256" key="4">
    <source>
        <dbReference type="ARBA" id="ARBA00022692"/>
    </source>
</evidence>
<feature type="transmembrane region" description="Helical" evidence="12">
    <location>
        <begin position="555"/>
        <end position="575"/>
    </location>
</feature>
<sequence>MSSRTQRLSAFLVCVILLCVIPGIWSTLIAGSKLTTCVQNGNQDALSAQLQCSQKFIVAIALNNGQNNTESIQATFTSATDDNGRTVRLDRAVAISLAKSQILWNYPLDYRMEVNAKPTEEIVYVPSTLFVPRCVDSDASQAPTCGWFLDSAGANVRDSQGYCCDCSLAQLVGADQSSTRAGLNCNFFTGESSGHCMRLDPLWYSVFGIGPVETSFEVRVTITQQGPDGTPIVQTLTLSPSVQGAVSNDRKVLARLVGDFASWTAPHTLSNKYLVVPHTPTANARVQNPIAYSLLVGQDQVTLDGSERNKIGVGFSAFRFEPNPCANVPGSSLRNQVEDLYQADIQRVSRGQKGNYLVSGFGDPLLYEDTQGRRVLAFRTVHTQASMLTLELAADNIQFVTNLSPGKIVSAQVPSFESLSLGGTLTVVIRNTGTINADYSVTVTDCTSAIQPIQALPASLAAGASTSLLFSVRANTYAGGDQNCTVRLFDSQNDLSDSLLIFFNTTNTQLNNNQAGQAPNDENRFNSGTGVSGLTCNEYCPLIVDIPCFIVKGCWTSILILVGIAVGIIVFIVVIRKVACLRKLCKCCLCWPCMLCSRCCSSKKKKTKAKEKTQKHKRSSGKESHVGQKDKGDFHQVDDGSSSISSEESHASRDNESSDSGHEMQAMMKSDRDEVSVKIPKHRPLTAYDLYDLVQAQSLVYFNTVNDRNQFRDLLTVRKGAKFCIMGVLRYAEHSDRHSPRHFRTGSNHSSDPEAAYSPAASDTDSSARSPTYVFELDPLTTHQRLYYSRTRNKYVAMEQPRRLRRSDFMTELSEADALRVVSVRAKPGYVCLNRPKGR</sequence>
<feature type="compositionally biased region" description="Basic residues" evidence="11">
    <location>
        <begin position="610"/>
        <end position="619"/>
    </location>
</feature>
<dbReference type="GO" id="GO:0005886">
    <property type="term" value="C:plasma membrane"/>
    <property type="evidence" value="ECO:0007669"/>
    <property type="project" value="UniProtKB-SubCell"/>
</dbReference>
<keyword evidence="4 12" id="KW-0812">Transmembrane</keyword>
<evidence type="ECO:0000256" key="9">
    <source>
        <dbReference type="ARBA" id="ARBA00023157"/>
    </source>
</evidence>
<keyword evidence="8 12" id="KW-0472">Membrane</keyword>
<evidence type="ECO:0000256" key="6">
    <source>
        <dbReference type="ARBA" id="ARBA00022989"/>
    </source>
</evidence>
<name>A0A0K0VK49_MALCL</name>
<keyword evidence="9" id="KW-1015">Disulfide bond</keyword>
<accession>A0A0K0VK49</accession>
<dbReference type="AlphaFoldDB" id="A0A0K0VK49"/>
<feature type="chain" id="PRO_5005453331" evidence="13">
    <location>
        <begin position="27"/>
        <end position="839"/>
    </location>
</feature>
<keyword evidence="7" id="KW-0446">Lipid-binding</keyword>
<evidence type="ECO:0000256" key="8">
    <source>
        <dbReference type="ARBA" id="ARBA00023136"/>
    </source>
</evidence>
<organism evidence="15">
    <name type="scientific">Malawimonas californiana</name>
    <name type="common">Flagellated protozoan</name>
    <dbReference type="NCBI Taxonomy" id="221722"/>
    <lineage>
        <taxon>Eukaryota</taxon>
        <taxon>Malawimonadida</taxon>
        <taxon>Malawimonadidae</taxon>
        <taxon>Malawimonas</taxon>
    </lineage>
</organism>
<evidence type="ECO:0000256" key="5">
    <source>
        <dbReference type="ARBA" id="ARBA00022729"/>
    </source>
</evidence>
<keyword evidence="5 13" id="KW-0732">Signal</keyword>
<evidence type="ECO:0000256" key="10">
    <source>
        <dbReference type="ARBA" id="ARBA00023279"/>
    </source>
</evidence>
<keyword evidence="6 12" id="KW-1133">Transmembrane helix</keyword>
<dbReference type="EMBL" id="KR230050">
    <property type="protein sequence ID" value="AKS04555.1"/>
    <property type="molecule type" value="mRNA"/>
</dbReference>
<dbReference type="InterPro" id="IPR018928">
    <property type="entry name" value="HAP2/GCS1_dom"/>
</dbReference>
<feature type="compositionally biased region" description="Basic and acidic residues" evidence="11">
    <location>
        <begin position="620"/>
        <end position="638"/>
    </location>
</feature>
<dbReference type="PANTHER" id="PTHR31764">
    <property type="entry name" value="PROTEIN HAPLESS 2"/>
    <property type="match status" value="1"/>
</dbReference>
<evidence type="ECO:0000256" key="2">
    <source>
        <dbReference type="ARBA" id="ARBA00010929"/>
    </source>
</evidence>
<dbReference type="GO" id="GO:0007338">
    <property type="term" value="P:single fertilization"/>
    <property type="evidence" value="ECO:0007669"/>
    <property type="project" value="UniProtKB-KW"/>
</dbReference>
<keyword evidence="3" id="KW-1003">Cell membrane</keyword>
<feature type="region of interest" description="Disordered" evidence="11">
    <location>
        <begin position="610"/>
        <end position="677"/>
    </location>
</feature>
<feature type="signal peptide" evidence="13">
    <location>
        <begin position="1"/>
        <end position="26"/>
    </location>
</feature>
<evidence type="ECO:0000256" key="1">
    <source>
        <dbReference type="ARBA" id="ARBA00004251"/>
    </source>
</evidence>
<evidence type="ECO:0000259" key="14">
    <source>
        <dbReference type="Pfam" id="PF10699"/>
    </source>
</evidence>
<evidence type="ECO:0000256" key="7">
    <source>
        <dbReference type="ARBA" id="ARBA00023121"/>
    </source>
</evidence>
<evidence type="ECO:0000256" key="13">
    <source>
        <dbReference type="SAM" id="SignalP"/>
    </source>
</evidence>
<comment type="subcellular location">
    <subcellularLocation>
        <location evidence="1">Cell membrane</location>
        <topology evidence="1">Single-pass type I membrane protein</topology>
    </subcellularLocation>
</comment>
<feature type="compositionally biased region" description="Basic and acidic residues" evidence="11">
    <location>
        <begin position="647"/>
        <end position="662"/>
    </location>
</feature>
<evidence type="ECO:0000313" key="15">
    <source>
        <dbReference type="EMBL" id="AKS04555.1"/>
    </source>
</evidence>
<dbReference type="InterPro" id="IPR040326">
    <property type="entry name" value="HAP2/GCS1"/>
</dbReference>
<dbReference type="GO" id="GO:0008289">
    <property type="term" value="F:lipid binding"/>
    <property type="evidence" value="ECO:0007669"/>
    <property type="project" value="UniProtKB-KW"/>
</dbReference>
<proteinExistence type="evidence at transcript level"/>
<evidence type="ECO:0000256" key="11">
    <source>
        <dbReference type="SAM" id="MobiDB-lite"/>
    </source>
</evidence>
<feature type="region of interest" description="Disordered" evidence="11">
    <location>
        <begin position="736"/>
        <end position="769"/>
    </location>
</feature>
<protein>
    <submittedName>
        <fullName evidence="15">HAP2-like protein</fullName>
    </submittedName>
</protein>
<evidence type="ECO:0000256" key="3">
    <source>
        <dbReference type="ARBA" id="ARBA00022475"/>
    </source>
</evidence>